<gene>
    <name evidence="7" type="ORF">MNB_SV-8-365</name>
</gene>
<dbReference type="GO" id="GO:0019646">
    <property type="term" value="P:aerobic electron transport chain"/>
    <property type="evidence" value="ECO:0007669"/>
    <property type="project" value="TreeGrafter"/>
</dbReference>
<evidence type="ECO:0000256" key="2">
    <source>
        <dbReference type="ARBA" id="ARBA00005272"/>
    </source>
</evidence>
<dbReference type="InterPro" id="IPR051169">
    <property type="entry name" value="NADH-Q_oxidoreductase"/>
</dbReference>
<dbReference type="InterPro" id="IPR023753">
    <property type="entry name" value="FAD/NAD-binding_dom"/>
</dbReference>
<comment type="similarity">
    <text evidence="2">Belongs to the NADH dehydrogenase family.</text>
</comment>
<keyword evidence="4" id="KW-0274">FAD</keyword>
<dbReference type="PRINTS" id="PR00368">
    <property type="entry name" value="FADPNR"/>
</dbReference>
<name>A0A1W1BL19_9ZZZZ</name>
<evidence type="ECO:0000256" key="5">
    <source>
        <dbReference type="ARBA" id="ARBA00023002"/>
    </source>
</evidence>
<dbReference type="EMBL" id="FPHD01000024">
    <property type="protein sequence ID" value="SFV54202.1"/>
    <property type="molecule type" value="Genomic_DNA"/>
</dbReference>
<feature type="domain" description="FAD/NAD(P)-binding" evidence="6">
    <location>
        <begin position="4"/>
        <end position="319"/>
    </location>
</feature>
<dbReference type="SUPFAM" id="SSF51905">
    <property type="entry name" value="FAD/NAD(P)-binding domain"/>
    <property type="match status" value="1"/>
</dbReference>
<keyword evidence="3" id="KW-0285">Flavoprotein</keyword>
<comment type="cofactor">
    <cofactor evidence="1">
        <name>FAD</name>
        <dbReference type="ChEBI" id="CHEBI:57692"/>
    </cofactor>
</comment>
<accession>A0A1W1BL19</accession>
<dbReference type="AlphaFoldDB" id="A0A1W1BL19"/>
<evidence type="ECO:0000256" key="1">
    <source>
        <dbReference type="ARBA" id="ARBA00001974"/>
    </source>
</evidence>
<dbReference type="PANTHER" id="PTHR42913:SF3">
    <property type="entry name" value="64 KDA MITOCHONDRIAL NADH DEHYDROGENASE (EUROFUNG)"/>
    <property type="match status" value="1"/>
</dbReference>
<evidence type="ECO:0000256" key="3">
    <source>
        <dbReference type="ARBA" id="ARBA00022630"/>
    </source>
</evidence>
<reference evidence="7" key="1">
    <citation type="submission" date="2016-10" db="EMBL/GenBank/DDBJ databases">
        <authorList>
            <person name="de Groot N.N."/>
        </authorList>
    </citation>
    <scope>NUCLEOTIDE SEQUENCE</scope>
</reference>
<evidence type="ECO:0000259" key="6">
    <source>
        <dbReference type="Pfam" id="PF07992"/>
    </source>
</evidence>
<dbReference type="GO" id="GO:0003955">
    <property type="term" value="F:NAD(P)H dehydrogenase (quinone) activity"/>
    <property type="evidence" value="ECO:0007669"/>
    <property type="project" value="TreeGrafter"/>
</dbReference>
<dbReference type="Gene3D" id="3.50.50.100">
    <property type="match status" value="1"/>
</dbReference>
<organism evidence="7">
    <name type="scientific">hydrothermal vent metagenome</name>
    <dbReference type="NCBI Taxonomy" id="652676"/>
    <lineage>
        <taxon>unclassified sequences</taxon>
        <taxon>metagenomes</taxon>
        <taxon>ecological metagenomes</taxon>
    </lineage>
</organism>
<dbReference type="EC" id="1.6.99.3" evidence="7"/>
<evidence type="ECO:0000256" key="4">
    <source>
        <dbReference type="ARBA" id="ARBA00022827"/>
    </source>
</evidence>
<dbReference type="InterPro" id="IPR036188">
    <property type="entry name" value="FAD/NAD-bd_sf"/>
</dbReference>
<keyword evidence="5 7" id="KW-0560">Oxidoreductase</keyword>
<proteinExistence type="inferred from homology"/>
<protein>
    <submittedName>
        <fullName evidence="7">NADH dehydrogenase</fullName>
        <ecNumber evidence="7">1.6.99.3</ecNumber>
    </submittedName>
</protein>
<dbReference type="Pfam" id="PF07992">
    <property type="entry name" value="Pyr_redox_2"/>
    <property type="match status" value="1"/>
</dbReference>
<dbReference type="PANTHER" id="PTHR42913">
    <property type="entry name" value="APOPTOSIS-INDUCING FACTOR 1"/>
    <property type="match status" value="1"/>
</dbReference>
<sequence>MRHHVVILGGSYGGIAAMRHLGKYPELKITLIDQHPYHFLQTEGYELISSNTSFDETIVSLPALCANYGNVTFRHRTVKSINPQKKVILLPDGTCTYDTLIIALGSVTKRFECDTTVYNYSSGAKSLRGALRLNQFFQDELYKRLESAKQAKENFNIIIGGAGLSGVEIAAGMQYFFNRYYKSNTLSCATLHIHLIASRETILNGMHPRIIKIASNRLKKLRVKVHTQSRIASIDDHKIILTNGNTIPFDFMIFAGGTTTAPCLETFNAKKNKKDQIIVDDFLKSYTYEDIYVIGDAAALTSKKGKPLPPTAQTAIQSGEIAAKNIIRSLHNKPLKKANIHMKGIAIALGGKYAAIDLEFIHFHGYFAYLVKKLIERLYKWPLWWSASKGFTKLSSCEI</sequence>
<evidence type="ECO:0000313" key="7">
    <source>
        <dbReference type="EMBL" id="SFV54202.1"/>
    </source>
</evidence>